<dbReference type="InterPro" id="IPR019494">
    <property type="entry name" value="FIST_C"/>
</dbReference>
<dbReference type="Pfam" id="PF10442">
    <property type="entry name" value="FIST_C"/>
    <property type="match status" value="1"/>
</dbReference>
<dbReference type="OrthoDB" id="343514at2"/>
<reference evidence="4 5" key="1">
    <citation type="submission" date="2013-08" db="EMBL/GenBank/DDBJ databases">
        <title>The genome sequence of Skermanella stibiiresistens.</title>
        <authorList>
            <person name="Zhu W."/>
            <person name="Wang G."/>
        </authorList>
    </citation>
    <scope>NUCLEOTIDE SEQUENCE [LARGE SCALE GENOMIC DNA]</scope>
    <source>
        <strain evidence="4 5">SB22</strain>
    </source>
</reference>
<dbReference type="Pfam" id="PF08495">
    <property type="entry name" value="FIST"/>
    <property type="match status" value="1"/>
</dbReference>
<dbReference type="PANTHER" id="PTHR40252">
    <property type="entry name" value="BLR0328 PROTEIN"/>
    <property type="match status" value="1"/>
</dbReference>
<gene>
    <name evidence="4" type="ORF">N825_04175</name>
</gene>
<evidence type="ECO:0000256" key="1">
    <source>
        <dbReference type="SAM" id="MobiDB-lite"/>
    </source>
</evidence>
<proteinExistence type="predicted"/>
<feature type="region of interest" description="Disordered" evidence="1">
    <location>
        <begin position="402"/>
        <end position="423"/>
    </location>
</feature>
<dbReference type="SMART" id="SM01204">
    <property type="entry name" value="FIST_C"/>
    <property type="match status" value="1"/>
</dbReference>
<evidence type="ECO:0000259" key="3">
    <source>
        <dbReference type="SMART" id="SM01204"/>
    </source>
</evidence>
<accession>W9H523</accession>
<evidence type="ECO:0008006" key="6">
    <source>
        <dbReference type="Google" id="ProtNLM"/>
    </source>
</evidence>
<evidence type="ECO:0000313" key="5">
    <source>
        <dbReference type="Proteomes" id="UP000019486"/>
    </source>
</evidence>
<dbReference type="PANTHER" id="PTHR40252:SF2">
    <property type="entry name" value="BLR0328 PROTEIN"/>
    <property type="match status" value="1"/>
</dbReference>
<name>W9H523_9PROT</name>
<evidence type="ECO:0000259" key="2">
    <source>
        <dbReference type="SMART" id="SM00897"/>
    </source>
</evidence>
<feature type="compositionally biased region" description="Basic and acidic residues" evidence="1">
    <location>
        <begin position="410"/>
        <end position="423"/>
    </location>
</feature>
<dbReference type="SMART" id="SM00897">
    <property type="entry name" value="FIST"/>
    <property type="match status" value="1"/>
</dbReference>
<evidence type="ECO:0000313" key="4">
    <source>
        <dbReference type="EMBL" id="EWY39891.1"/>
    </source>
</evidence>
<dbReference type="PATRIC" id="fig|1385369.3.peg.3060"/>
<dbReference type="AlphaFoldDB" id="W9H523"/>
<comment type="caution">
    <text evidence="4">The sequence shown here is derived from an EMBL/GenBank/DDBJ whole genome shotgun (WGS) entry which is preliminary data.</text>
</comment>
<protein>
    <recommendedName>
        <fullName evidence="6">FIST domain-containing protein</fullName>
    </recommendedName>
</protein>
<dbReference type="InterPro" id="IPR013702">
    <property type="entry name" value="FIST_domain_N"/>
</dbReference>
<organism evidence="4 5">
    <name type="scientific">Skermanella stibiiresistens SB22</name>
    <dbReference type="NCBI Taxonomy" id="1385369"/>
    <lineage>
        <taxon>Bacteria</taxon>
        <taxon>Pseudomonadati</taxon>
        <taxon>Pseudomonadota</taxon>
        <taxon>Alphaproteobacteria</taxon>
        <taxon>Rhodospirillales</taxon>
        <taxon>Azospirillaceae</taxon>
        <taxon>Skermanella</taxon>
    </lineage>
</organism>
<feature type="domain" description="FIST C-domain" evidence="3">
    <location>
        <begin position="235"/>
        <end position="383"/>
    </location>
</feature>
<dbReference type="EMBL" id="AVFL01000010">
    <property type="protein sequence ID" value="EWY39891.1"/>
    <property type="molecule type" value="Genomic_DNA"/>
</dbReference>
<feature type="domain" description="FIST" evidence="2">
    <location>
        <begin position="32"/>
        <end position="234"/>
    </location>
</feature>
<dbReference type="Proteomes" id="UP000019486">
    <property type="component" value="Unassembled WGS sequence"/>
</dbReference>
<sequence length="423" mass="44329">MIGVGRGNNPDPREAGAEAARRAVAALVPGMAPSWALLFCGGKHDPAQVLAGLRSVVGVIAVVGGSAAGAITAAGFGYSGFEVAVGLFPSDIGEPAILVDDGLLDGEGAAGRRLGDLLVNVVDDGRVVFLFYDSVASTSPPRLHPASPLVEGIYQGLGSRRPHLVGAGTLTDMNLSDGYVFDGTRPRKHTAVAVVLPPSLRAETTILHGCVPVSTFMRITGIDGAEVMELDGRPALDVLEGMLGIEVGEDQTGALSLMVTLGEKHGDPFAEYDENRYVNRLILQASPERRSITLFEPDFRLGSVVQIMSRDNGLMVQSVRDGVRSMNERFAGRRPVMALYIDCAGRAGARSGSEIEEAEVLLDEIAIPAPLLGFYSGVEIAPVGDAHSRSLDWTAVLTILHGDPAGGDPQGRDHDRGAPDTGP</sequence>
<keyword evidence="5" id="KW-1185">Reference proteome</keyword>
<dbReference type="STRING" id="1385369.N825_04175"/>